<gene>
    <name evidence="2" type="primary">Acey_s0275.g1029</name>
    <name evidence="2" type="ORF">Y032_0275g1029</name>
</gene>
<sequence length="70" mass="8224">MGEKTNHRLARPFARPAAETRAAAKRRARHRFLNGHFYDSSYMLLMIEYYVLRDGINQGRENMMAEGCLY</sequence>
<keyword evidence="3" id="KW-1185">Reference proteome</keyword>
<evidence type="ECO:0000313" key="2">
    <source>
        <dbReference type="EMBL" id="EYB86611.1"/>
    </source>
</evidence>
<proteinExistence type="predicted"/>
<protein>
    <submittedName>
        <fullName evidence="2">Uncharacterized protein</fullName>
    </submittedName>
</protein>
<evidence type="ECO:0000313" key="3">
    <source>
        <dbReference type="Proteomes" id="UP000024635"/>
    </source>
</evidence>
<reference evidence="3" key="1">
    <citation type="journal article" date="2015" name="Nat. Genet.">
        <title>The genome and transcriptome of the zoonotic hookworm Ancylostoma ceylanicum identify infection-specific gene families.</title>
        <authorList>
            <person name="Schwarz E.M."/>
            <person name="Hu Y."/>
            <person name="Antoshechkin I."/>
            <person name="Miller M.M."/>
            <person name="Sternberg P.W."/>
            <person name="Aroian R.V."/>
        </authorList>
    </citation>
    <scope>NUCLEOTIDE SEQUENCE</scope>
    <source>
        <strain evidence="3">HY135</strain>
    </source>
</reference>
<dbReference type="EMBL" id="JARK01001611">
    <property type="protein sequence ID" value="EYB86611.1"/>
    <property type="molecule type" value="Genomic_DNA"/>
</dbReference>
<feature type="compositionally biased region" description="Low complexity" evidence="1">
    <location>
        <begin position="11"/>
        <end position="20"/>
    </location>
</feature>
<dbReference type="Proteomes" id="UP000024635">
    <property type="component" value="Unassembled WGS sequence"/>
</dbReference>
<evidence type="ECO:0000256" key="1">
    <source>
        <dbReference type="SAM" id="MobiDB-lite"/>
    </source>
</evidence>
<name>A0A016S849_9BILA</name>
<organism evidence="2 3">
    <name type="scientific">Ancylostoma ceylanicum</name>
    <dbReference type="NCBI Taxonomy" id="53326"/>
    <lineage>
        <taxon>Eukaryota</taxon>
        <taxon>Metazoa</taxon>
        <taxon>Ecdysozoa</taxon>
        <taxon>Nematoda</taxon>
        <taxon>Chromadorea</taxon>
        <taxon>Rhabditida</taxon>
        <taxon>Rhabditina</taxon>
        <taxon>Rhabditomorpha</taxon>
        <taxon>Strongyloidea</taxon>
        <taxon>Ancylostomatidae</taxon>
        <taxon>Ancylostomatinae</taxon>
        <taxon>Ancylostoma</taxon>
    </lineage>
</organism>
<dbReference type="AlphaFoldDB" id="A0A016S849"/>
<feature type="region of interest" description="Disordered" evidence="1">
    <location>
        <begin position="1"/>
        <end position="20"/>
    </location>
</feature>
<comment type="caution">
    <text evidence="2">The sequence shown here is derived from an EMBL/GenBank/DDBJ whole genome shotgun (WGS) entry which is preliminary data.</text>
</comment>
<accession>A0A016S849</accession>